<evidence type="ECO:0000256" key="1">
    <source>
        <dbReference type="ARBA" id="ARBA00008226"/>
    </source>
</evidence>
<evidence type="ECO:0000256" key="2">
    <source>
        <dbReference type="ARBA" id="ARBA00022490"/>
    </source>
</evidence>
<dbReference type="InterPro" id="IPR036621">
    <property type="entry name" value="Anticodon-bd_dom_sf"/>
</dbReference>
<dbReference type="Gene3D" id="3.40.50.800">
    <property type="entry name" value="Anticodon-binding domain"/>
    <property type="match status" value="1"/>
</dbReference>
<dbReference type="InterPro" id="IPR033656">
    <property type="entry name" value="HisRS_anticodon"/>
</dbReference>
<evidence type="ECO:0000259" key="10">
    <source>
        <dbReference type="PROSITE" id="PS50862"/>
    </source>
</evidence>
<dbReference type="EC" id="6.1.1.21" evidence="9"/>
<dbReference type="Pfam" id="PF03129">
    <property type="entry name" value="HGTP_anticodon"/>
    <property type="match status" value="1"/>
</dbReference>
<dbReference type="PIRSF" id="PIRSF001549">
    <property type="entry name" value="His-tRNA_synth"/>
    <property type="match status" value="1"/>
</dbReference>
<gene>
    <name evidence="9 11" type="primary">hisS</name>
    <name evidence="11" type="ORF">SPSIL_027660</name>
</gene>
<dbReference type="EMBL" id="CP155573">
    <property type="protein sequence ID" value="XFO66607.1"/>
    <property type="molecule type" value="Genomic_DNA"/>
</dbReference>
<keyword evidence="5 9" id="KW-0067">ATP-binding</keyword>
<dbReference type="PANTHER" id="PTHR43707:SF1">
    <property type="entry name" value="HISTIDINE--TRNA LIGASE, MITOCHONDRIAL-RELATED"/>
    <property type="match status" value="1"/>
</dbReference>
<dbReference type="GO" id="GO:0004821">
    <property type="term" value="F:histidine-tRNA ligase activity"/>
    <property type="evidence" value="ECO:0007669"/>
    <property type="project" value="UniProtKB-EC"/>
</dbReference>
<keyword evidence="2 9" id="KW-0963">Cytoplasm</keyword>
<keyword evidence="3 9" id="KW-0436">Ligase</keyword>
<dbReference type="Pfam" id="PF13393">
    <property type="entry name" value="tRNA-synt_His"/>
    <property type="match status" value="1"/>
</dbReference>
<evidence type="ECO:0000256" key="4">
    <source>
        <dbReference type="ARBA" id="ARBA00022741"/>
    </source>
</evidence>
<comment type="catalytic activity">
    <reaction evidence="8 9">
        <text>tRNA(His) + L-histidine + ATP = L-histidyl-tRNA(His) + AMP + diphosphate + H(+)</text>
        <dbReference type="Rhea" id="RHEA:17313"/>
        <dbReference type="Rhea" id="RHEA-COMP:9665"/>
        <dbReference type="Rhea" id="RHEA-COMP:9689"/>
        <dbReference type="ChEBI" id="CHEBI:15378"/>
        <dbReference type="ChEBI" id="CHEBI:30616"/>
        <dbReference type="ChEBI" id="CHEBI:33019"/>
        <dbReference type="ChEBI" id="CHEBI:57595"/>
        <dbReference type="ChEBI" id="CHEBI:78442"/>
        <dbReference type="ChEBI" id="CHEBI:78527"/>
        <dbReference type="ChEBI" id="CHEBI:456215"/>
        <dbReference type="EC" id="6.1.1.21"/>
    </reaction>
</comment>
<proteinExistence type="inferred from homology"/>
<dbReference type="InterPro" id="IPR045864">
    <property type="entry name" value="aa-tRNA-synth_II/BPL/LPL"/>
</dbReference>
<dbReference type="RefSeq" id="WP_094603340.1">
    <property type="nucleotide sequence ID" value="NZ_CP155573.1"/>
</dbReference>
<name>A0ABZ3ILR3_9FIRM</name>
<keyword evidence="6 9" id="KW-0648">Protein biosynthesis</keyword>
<keyword evidence="4 9" id="KW-0547">Nucleotide-binding</keyword>
<comment type="subunit">
    <text evidence="9">Homodimer.</text>
</comment>
<dbReference type="SUPFAM" id="SSF52954">
    <property type="entry name" value="Class II aaRS ABD-related"/>
    <property type="match status" value="1"/>
</dbReference>
<sequence length="421" mass="47111">MLTTGPRGTKDILPDSSGHWQYVEKIIREVCNNFAYQEIRTPVFEHTELFLRGIGDTTDIVEKEMYTFTDRAKRSITLRPENTASAVRSYLENKLYSGPQPTKLFYIGPMFRYDRPQAGRYRQFHQFGIEAIGAQGPAIDAEVISLAVAFLNKLGLSDLKLLINSVGCPQCRPVYRAKLQEFFQDKRSHLCSDCQSRYDRNPMRILDCKNETCAEYSQGAPHMLDCLCEECDSHFAGLQELLTTAGISFVINPRLVRGLDYYTKTAFEIQYSPLGAQSAVCGGGRYDGLIAECGGQPTPGIGFAIGIERVLLALEKQALLPLINTAIDVFVAPLGTETRAVAFQLLTELRYAGIAADMDFMNRSLKAQMKYANKYPAKFVALIGENELAEQKVMLKNMETGSQELIARTALVPMILEEMEK</sequence>
<dbReference type="InterPro" id="IPR041715">
    <property type="entry name" value="HisRS-like_core"/>
</dbReference>
<evidence type="ECO:0000256" key="7">
    <source>
        <dbReference type="ARBA" id="ARBA00023146"/>
    </source>
</evidence>
<dbReference type="Gene3D" id="3.30.930.10">
    <property type="entry name" value="Bira Bifunctional Protein, Domain 2"/>
    <property type="match status" value="1"/>
</dbReference>
<evidence type="ECO:0000256" key="5">
    <source>
        <dbReference type="ARBA" id="ARBA00022840"/>
    </source>
</evidence>
<comment type="similarity">
    <text evidence="1 9">Belongs to the class-II aminoacyl-tRNA synthetase family.</text>
</comment>
<dbReference type="InterPro" id="IPR004516">
    <property type="entry name" value="HisRS/HisZ"/>
</dbReference>
<comment type="subcellular location">
    <subcellularLocation>
        <location evidence="9">Cytoplasm</location>
    </subcellularLocation>
</comment>
<dbReference type="CDD" id="cd00859">
    <property type="entry name" value="HisRS_anticodon"/>
    <property type="match status" value="1"/>
</dbReference>
<feature type="domain" description="Aminoacyl-transfer RNA synthetases class-II family profile" evidence="10">
    <location>
        <begin position="23"/>
        <end position="333"/>
    </location>
</feature>
<evidence type="ECO:0000256" key="6">
    <source>
        <dbReference type="ARBA" id="ARBA00022917"/>
    </source>
</evidence>
<evidence type="ECO:0000256" key="9">
    <source>
        <dbReference type="HAMAP-Rule" id="MF_00127"/>
    </source>
</evidence>
<dbReference type="PROSITE" id="PS50862">
    <property type="entry name" value="AA_TRNA_LIGASE_II"/>
    <property type="match status" value="1"/>
</dbReference>
<dbReference type="InterPro" id="IPR015807">
    <property type="entry name" value="His-tRNA-ligase"/>
</dbReference>
<accession>A0ABZ3ILR3</accession>
<dbReference type="InterPro" id="IPR004154">
    <property type="entry name" value="Anticodon-bd"/>
</dbReference>
<evidence type="ECO:0000256" key="3">
    <source>
        <dbReference type="ARBA" id="ARBA00022598"/>
    </source>
</evidence>
<organism evidence="11 12">
    <name type="scientific">Sporomusa silvacetica DSM 10669</name>
    <dbReference type="NCBI Taxonomy" id="1123289"/>
    <lineage>
        <taxon>Bacteria</taxon>
        <taxon>Bacillati</taxon>
        <taxon>Bacillota</taxon>
        <taxon>Negativicutes</taxon>
        <taxon>Selenomonadales</taxon>
        <taxon>Sporomusaceae</taxon>
        <taxon>Sporomusa</taxon>
    </lineage>
</organism>
<evidence type="ECO:0000313" key="11">
    <source>
        <dbReference type="EMBL" id="XFO66607.1"/>
    </source>
</evidence>
<dbReference type="Proteomes" id="UP000216752">
    <property type="component" value="Chromosome"/>
</dbReference>
<dbReference type="CDD" id="cd00773">
    <property type="entry name" value="HisRS-like_core"/>
    <property type="match status" value="1"/>
</dbReference>
<dbReference type="HAMAP" id="MF_00127">
    <property type="entry name" value="His_tRNA_synth"/>
    <property type="match status" value="1"/>
</dbReference>
<dbReference type="InterPro" id="IPR006195">
    <property type="entry name" value="aa-tRNA-synth_II"/>
</dbReference>
<dbReference type="SUPFAM" id="SSF55681">
    <property type="entry name" value="Class II aaRS and biotin synthetases"/>
    <property type="match status" value="1"/>
</dbReference>
<keyword evidence="7 9" id="KW-0030">Aminoacyl-tRNA synthetase</keyword>
<evidence type="ECO:0000313" key="12">
    <source>
        <dbReference type="Proteomes" id="UP000216752"/>
    </source>
</evidence>
<reference evidence="11" key="1">
    <citation type="submission" date="2024-05" db="EMBL/GenBank/DDBJ databases">
        <title>Isolation and characterization of Sporomusa carbonis sp. nov., a carboxydotrophic hydrogenogen in the genus of Sporomusa isolated from a charcoal burning pile.</title>
        <authorList>
            <person name="Boeer T."/>
            <person name="Rosenbaum F."/>
            <person name="Eysell L."/>
            <person name="Mueller V."/>
            <person name="Daniel R."/>
            <person name="Poehlein A."/>
        </authorList>
    </citation>
    <scope>NUCLEOTIDE SEQUENCE [LARGE SCALE GENOMIC DNA]</scope>
    <source>
        <strain evidence="11">DSM 10669</strain>
    </source>
</reference>
<dbReference type="NCBIfam" id="TIGR00442">
    <property type="entry name" value="hisS"/>
    <property type="match status" value="1"/>
</dbReference>
<keyword evidence="12" id="KW-1185">Reference proteome</keyword>
<protein>
    <recommendedName>
        <fullName evidence="9">Histidine--tRNA ligase</fullName>
        <ecNumber evidence="9">6.1.1.21</ecNumber>
    </recommendedName>
    <alternativeName>
        <fullName evidence="9">Histidyl-tRNA synthetase</fullName>
        <shortName evidence="9">HisRS</shortName>
    </alternativeName>
</protein>
<evidence type="ECO:0000256" key="8">
    <source>
        <dbReference type="ARBA" id="ARBA00047639"/>
    </source>
</evidence>
<dbReference type="PANTHER" id="PTHR43707">
    <property type="entry name" value="HISTIDYL-TRNA SYNTHETASE"/>
    <property type="match status" value="1"/>
</dbReference>